<keyword evidence="3 7" id="KW-1134">Transmembrane beta strand</keyword>
<dbReference type="Gene3D" id="2.60.40.1120">
    <property type="entry name" value="Carboxypeptidase-like, regulatory domain"/>
    <property type="match status" value="1"/>
</dbReference>
<dbReference type="SUPFAM" id="SSF56935">
    <property type="entry name" value="Porins"/>
    <property type="match status" value="1"/>
</dbReference>
<comment type="subcellular location">
    <subcellularLocation>
        <location evidence="1 7">Cell outer membrane</location>
        <topology evidence="1 7">Multi-pass membrane protein</topology>
    </subcellularLocation>
</comment>
<dbReference type="InterPro" id="IPR012910">
    <property type="entry name" value="Plug_dom"/>
</dbReference>
<evidence type="ECO:0000256" key="6">
    <source>
        <dbReference type="ARBA" id="ARBA00023237"/>
    </source>
</evidence>
<evidence type="ECO:0000256" key="3">
    <source>
        <dbReference type="ARBA" id="ARBA00022452"/>
    </source>
</evidence>
<keyword evidence="5 7" id="KW-0472">Membrane</keyword>
<dbReference type="NCBIfam" id="TIGR04056">
    <property type="entry name" value="OMP_RagA_SusC"/>
    <property type="match status" value="1"/>
</dbReference>
<keyword evidence="10" id="KW-1185">Reference proteome</keyword>
<dbReference type="InterPro" id="IPR008969">
    <property type="entry name" value="CarboxyPept-like_regulatory"/>
</dbReference>
<dbReference type="InterPro" id="IPR039426">
    <property type="entry name" value="TonB-dep_rcpt-like"/>
</dbReference>
<evidence type="ECO:0000256" key="5">
    <source>
        <dbReference type="ARBA" id="ARBA00023136"/>
    </source>
</evidence>
<evidence type="ECO:0000256" key="7">
    <source>
        <dbReference type="PROSITE-ProRule" id="PRU01360"/>
    </source>
</evidence>
<evidence type="ECO:0000256" key="4">
    <source>
        <dbReference type="ARBA" id="ARBA00022692"/>
    </source>
</evidence>
<feature type="domain" description="TonB-dependent receptor plug" evidence="8">
    <location>
        <begin position="101"/>
        <end position="208"/>
    </location>
</feature>
<dbReference type="Pfam" id="PF07715">
    <property type="entry name" value="Plug"/>
    <property type="match status" value="1"/>
</dbReference>
<dbReference type="EMBL" id="BMIB01000003">
    <property type="protein sequence ID" value="GGH69087.1"/>
    <property type="molecule type" value="Genomic_DNA"/>
</dbReference>
<dbReference type="Pfam" id="PF13715">
    <property type="entry name" value="CarbopepD_reg_2"/>
    <property type="match status" value="1"/>
</dbReference>
<dbReference type="GO" id="GO:0009279">
    <property type="term" value="C:cell outer membrane"/>
    <property type="evidence" value="ECO:0007669"/>
    <property type="project" value="UniProtKB-SubCell"/>
</dbReference>
<evidence type="ECO:0000313" key="9">
    <source>
        <dbReference type="EMBL" id="GGH69087.1"/>
    </source>
</evidence>
<protein>
    <submittedName>
        <fullName evidence="9">SusC/RagA family TonB-linked outer membrane protein</fullName>
    </submittedName>
</protein>
<comment type="caution">
    <text evidence="9">The sequence shown here is derived from an EMBL/GenBank/DDBJ whole genome shotgun (WGS) entry which is preliminary data.</text>
</comment>
<keyword evidence="6 7" id="KW-0998">Cell outer membrane</keyword>
<comment type="similarity">
    <text evidence="7">Belongs to the TonB-dependent receptor family.</text>
</comment>
<accession>A0A917IYK1</accession>
<dbReference type="Gene3D" id="2.170.130.10">
    <property type="entry name" value="TonB-dependent receptor, plug domain"/>
    <property type="match status" value="1"/>
</dbReference>
<evidence type="ECO:0000259" key="8">
    <source>
        <dbReference type="Pfam" id="PF07715"/>
    </source>
</evidence>
<evidence type="ECO:0000313" key="10">
    <source>
        <dbReference type="Proteomes" id="UP000627292"/>
    </source>
</evidence>
<dbReference type="Gene3D" id="2.40.170.20">
    <property type="entry name" value="TonB-dependent receptor, beta-barrel domain"/>
    <property type="match status" value="1"/>
</dbReference>
<proteinExistence type="inferred from homology"/>
<dbReference type="Proteomes" id="UP000627292">
    <property type="component" value="Unassembled WGS sequence"/>
</dbReference>
<evidence type="ECO:0000256" key="2">
    <source>
        <dbReference type="ARBA" id="ARBA00022448"/>
    </source>
</evidence>
<gene>
    <name evidence="9" type="ORF">GCM10011379_26050</name>
</gene>
<dbReference type="SUPFAM" id="SSF49464">
    <property type="entry name" value="Carboxypeptidase regulatory domain-like"/>
    <property type="match status" value="1"/>
</dbReference>
<sequence>MLTAAAFAQQVVKGKITSEDGTPIAGATIFIKGTKKGTSANEEGVFSLTLPANARFIVVSAVGYGTKEVEAGSAGVLQVKLGADATTMSEVVVVAYGTQKKESLTGSYAVVSAKDIEKRPLTNPVAALEGAAAGIQVNNTVGQPGASPTVRIRGFTSVNGDNDPLYVIDGVPFGGNVADINPADIESISVLKDAASTALYGARASNGVILMTTKRGSKGLSSVNFTMNQGFYNKGIQEYNKMNANEFMETMWKGYRNYLMSSNPTTYPTAALAGAKASSTLISDYLKLNIYNKADDALFDANGKLVADATILPGYASDLDWYKDYERTGRRQEYNLSGRSGSDKNSLYFSVGYLDEKGYVNYSDFKRFVGRINADLQATPWFKYGFNLGATHQTSNNTPSTSGNSTAYVNPIYFSRTIAPIYPVHLHDAATGAYVLDESGNKQYDDGTNTRAQYVGRHAIWENELNKDQNYRNTLNGQVYMNVKFLKDFTLAFNGDMNARNNDEHTYNNAVIGDGAGNSGRASRTNYRYLNYTVRQSLSWAKRFGNHSVDAFAGHENYSNEYNYLYAYKTTESFANATELVNFTNITSLTDYKDVYRTEGYFARGRYSFADKYFAEASFRRDGSSRFAAASRWGNFWSIGGSWTISRENFFQPLAKKVNFLKFRTSYGSVGNDAGAGYYASLALYDLAQNANAAALYKSQNAATNLVWEASGSTTTALEGRVFDRLNFTVEYFNKWSTNLLFDVNLPLSAGATSNSAAEATITENVGSISNRGWEFTVDADLFRTKDFRINLGANATLMKNEVTKLHEQNKGGIVNGSKRYLEGHSIYDFWLYQFEGVDQMTGNALYTPNTTDFNVNGSAPGAAEIPADYLVNINGKYYTTYTTYAQKNWSGSAIPKVFGSFSPGFTYKNLSLSTLFTYAIGGKTYDNAYAALRSMSGTPSALHRDLLNAWDGVPVGMTETSANRVDPNGIPVVDFYRSDKNNAGTSTQFLKDGSYLVVKNVNLTYRFPQQLLNKLTVRSASLGVTIDNLYTATKLRGMNPQQSFAGTNDNLFVTPRVFSVVFNVGL</sequence>
<name>A0A917IYK1_9BACT</name>
<evidence type="ECO:0000256" key="1">
    <source>
        <dbReference type="ARBA" id="ARBA00004571"/>
    </source>
</evidence>
<dbReference type="NCBIfam" id="TIGR04057">
    <property type="entry name" value="SusC_RagA_signa"/>
    <property type="match status" value="1"/>
</dbReference>
<keyword evidence="2 7" id="KW-0813">Transport</keyword>
<reference evidence="9" key="1">
    <citation type="journal article" date="2014" name="Int. J. Syst. Evol. Microbiol.">
        <title>Complete genome sequence of Corynebacterium casei LMG S-19264T (=DSM 44701T), isolated from a smear-ripened cheese.</title>
        <authorList>
            <consortium name="US DOE Joint Genome Institute (JGI-PGF)"/>
            <person name="Walter F."/>
            <person name="Albersmeier A."/>
            <person name="Kalinowski J."/>
            <person name="Ruckert C."/>
        </authorList>
    </citation>
    <scope>NUCLEOTIDE SEQUENCE</scope>
    <source>
        <strain evidence="9">CGMCC 1.15290</strain>
    </source>
</reference>
<keyword evidence="4 7" id="KW-0812">Transmembrane</keyword>
<dbReference type="InterPro" id="IPR023996">
    <property type="entry name" value="TonB-dep_OMP_SusC/RagA"/>
</dbReference>
<dbReference type="InterPro" id="IPR023997">
    <property type="entry name" value="TonB-dep_OMP_SusC/RagA_CS"/>
</dbReference>
<organism evidence="9 10">
    <name type="scientific">Filimonas zeae</name>
    <dbReference type="NCBI Taxonomy" id="1737353"/>
    <lineage>
        <taxon>Bacteria</taxon>
        <taxon>Pseudomonadati</taxon>
        <taxon>Bacteroidota</taxon>
        <taxon>Chitinophagia</taxon>
        <taxon>Chitinophagales</taxon>
        <taxon>Chitinophagaceae</taxon>
        <taxon>Filimonas</taxon>
    </lineage>
</organism>
<dbReference type="AlphaFoldDB" id="A0A917IYK1"/>
<dbReference type="InterPro" id="IPR037066">
    <property type="entry name" value="Plug_dom_sf"/>
</dbReference>
<dbReference type="PROSITE" id="PS52016">
    <property type="entry name" value="TONB_DEPENDENT_REC_3"/>
    <property type="match status" value="1"/>
</dbReference>
<reference evidence="9" key="2">
    <citation type="submission" date="2020-09" db="EMBL/GenBank/DDBJ databases">
        <authorList>
            <person name="Sun Q."/>
            <person name="Zhou Y."/>
        </authorList>
    </citation>
    <scope>NUCLEOTIDE SEQUENCE</scope>
    <source>
        <strain evidence="9">CGMCC 1.15290</strain>
    </source>
</reference>
<dbReference type="InterPro" id="IPR036942">
    <property type="entry name" value="Beta-barrel_TonB_sf"/>
</dbReference>